<keyword evidence="1" id="KW-1133">Transmembrane helix</keyword>
<dbReference type="EMBL" id="BSYO01000008">
    <property type="protein sequence ID" value="GMH09096.1"/>
    <property type="molecule type" value="Genomic_DNA"/>
</dbReference>
<keyword evidence="1" id="KW-0472">Membrane</keyword>
<proteinExistence type="predicted"/>
<evidence type="ECO:0000313" key="2">
    <source>
        <dbReference type="EMBL" id="GMH09096.1"/>
    </source>
</evidence>
<organism evidence="2 3">
    <name type="scientific">Nepenthes gracilis</name>
    <name type="common">Slender pitcher plant</name>
    <dbReference type="NCBI Taxonomy" id="150966"/>
    <lineage>
        <taxon>Eukaryota</taxon>
        <taxon>Viridiplantae</taxon>
        <taxon>Streptophyta</taxon>
        <taxon>Embryophyta</taxon>
        <taxon>Tracheophyta</taxon>
        <taxon>Spermatophyta</taxon>
        <taxon>Magnoliopsida</taxon>
        <taxon>eudicotyledons</taxon>
        <taxon>Gunneridae</taxon>
        <taxon>Pentapetalae</taxon>
        <taxon>Caryophyllales</taxon>
        <taxon>Nepenthaceae</taxon>
        <taxon>Nepenthes</taxon>
    </lineage>
</organism>
<feature type="transmembrane region" description="Helical" evidence="1">
    <location>
        <begin position="27"/>
        <end position="44"/>
    </location>
</feature>
<name>A0AAD3SE52_NEPGR</name>
<evidence type="ECO:0000313" key="3">
    <source>
        <dbReference type="Proteomes" id="UP001279734"/>
    </source>
</evidence>
<keyword evidence="3" id="KW-1185">Reference proteome</keyword>
<keyword evidence="1" id="KW-0812">Transmembrane</keyword>
<protein>
    <submittedName>
        <fullName evidence="2">Uncharacterized protein</fullName>
    </submittedName>
</protein>
<evidence type="ECO:0000256" key="1">
    <source>
        <dbReference type="SAM" id="Phobius"/>
    </source>
</evidence>
<accession>A0AAD3SE52</accession>
<dbReference type="AlphaFoldDB" id="A0AAD3SE52"/>
<comment type="caution">
    <text evidence="2">The sequence shown here is derived from an EMBL/GenBank/DDBJ whole genome shotgun (WGS) entry which is preliminary data.</text>
</comment>
<dbReference type="Proteomes" id="UP001279734">
    <property type="component" value="Unassembled WGS sequence"/>
</dbReference>
<gene>
    <name evidence="2" type="ORF">Nepgr_010936</name>
</gene>
<sequence>MKANENVRFKEHGLVFRLGTHPAQLKVVLACLLTALIAICSGLGNSQCHLMLHFLRASTFFEFHRYSSMIAILTSYSADVNSRRQLQRHNHEEGTMWKSSPPPVADDHVTHPSSYSYSYSSVVSLMAYVLAGGMQSPISEGWLCSSTIAEALAAQWRLQRLAFSDEALRLVPHHTVFKLR</sequence>
<reference evidence="2" key="1">
    <citation type="submission" date="2023-05" db="EMBL/GenBank/DDBJ databases">
        <title>Nepenthes gracilis genome sequencing.</title>
        <authorList>
            <person name="Fukushima K."/>
        </authorList>
    </citation>
    <scope>NUCLEOTIDE SEQUENCE</scope>
    <source>
        <strain evidence="2">SING2019-196</strain>
    </source>
</reference>